<dbReference type="AlphaFoldDB" id="A0A1Q9D5T1"/>
<comment type="caution">
    <text evidence="3">The sequence shown here is derived from an EMBL/GenBank/DDBJ whole genome shotgun (WGS) entry which is preliminary data.</text>
</comment>
<dbReference type="Pfam" id="PF12697">
    <property type="entry name" value="Abhydrolase_6"/>
    <property type="match status" value="1"/>
</dbReference>
<evidence type="ECO:0000313" key="4">
    <source>
        <dbReference type="Proteomes" id="UP000186817"/>
    </source>
</evidence>
<evidence type="ECO:0000259" key="2">
    <source>
        <dbReference type="Pfam" id="PF12697"/>
    </source>
</evidence>
<dbReference type="EMBL" id="LSRX01000706">
    <property type="protein sequence ID" value="OLP90530.1"/>
    <property type="molecule type" value="Genomic_DNA"/>
</dbReference>
<dbReference type="SUPFAM" id="SSF53474">
    <property type="entry name" value="alpha/beta-Hydrolases"/>
    <property type="match status" value="1"/>
</dbReference>
<dbReference type="PANTHER" id="PTHR42886:SF42">
    <property type="entry name" value="ALPHA_BETA-HYDROLASES SUPERFAMILY PROTEIN"/>
    <property type="match status" value="1"/>
</dbReference>
<dbReference type="GO" id="GO:0042171">
    <property type="term" value="F:lysophosphatidic acid acyltransferase activity"/>
    <property type="evidence" value="ECO:0007669"/>
    <property type="project" value="TreeGrafter"/>
</dbReference>
<gene>
    <name evidence="3" type="ORF">AK812_SmicGene27873</name>
</gene>
<dbReference type="Proteomes" id="UP000186817">
    <property type="component" value="Unassembled WGS sequence"/>
</dbReference>
<evidence type="ECO:0000313" key="3">
    <source>
        <dbReference type="EMBL" id="OLP90530.1"/>
    </source>
</evidence>
<feature type="compositionally biased region" description="Basic residues" evidence="1">
    <location>
        <begin position="625"/>
        <end position="650"/>
    </location>
</feature>
<dbReference type="GO" id="GO:0006654">
    <property type="term" value="P:phosphatidic acid biosynthetic process"/>
    <property type="evidence" value="ECO:0007669"/>
    <property type="project" value="TreeGrafter"/>
</dbReference>
<dbReference type="InterPro" id="IPR000073">
    <property type="entry name" value="AB_hydrolase_1"/>
</dbReference>
<organism evidence="3 4">
    <name type="scientific">Symbiodinium microadriaticum</name>
    <name type="common">Dinoflagellate</name>
    <name type="synonym">Zooxanthella microadriatica</name>
    <dbReference type="NCBI Taxonomy" id="2951"/>
    <lineage>
        <taxon>Eukaryota</taxon>
        <taxon>Sar</taxon>
        <taxon>Alveolata</taxon>
        <taxon>Dinophyceae</taxon>
        <taxon>Suessiales</taxon>
        <taxon>Symbiodiniaceae</taxon>
        <taxon>Symbiodinium</taxon>
    </lineage>
</organism>
<feature type="compositionally biased region" description="Basic and acidic residues" evidence="1">
    <location>
        <begin position="612"/>
        <end position="624"/>
    </location>
</feature>
<dbReference type="InterPro" id="IPR029058">
    <property type="entry name" value="AB_hydrolase_fold"/>
</dbReference>
<feature type="compositionally biased region" description="Basic and acidic residues" evidence="1">
    <location>
        <begin position="379"/>
        <end position="389"/>
    </location>
</feature>
<feature type="region of interest" description="Disordered" evidence="1">
    <location>
        <begin position="612"/>
        <end position="663"/>
    </location>
</feature>
<dbReference type="GO" id="GO:0052689">
    <property type="term" value="F:carboxylic ester hydrolase activity"/>
    <property type="evidence" value="ECO:0007669"/>
    <property type="project" value="TreeGrafter"/>
</dbReference>
<accession>A0A1Q9D5T1</accession>
<dbReference type="PANTHER" id="PTHR42886">
    <property type="entry name" value="RE40534P-RELATED"/>
    <property type="match status" value="1"/>
</dbReference>
<keyword evidence="4" id="KW-1185">Reference proteome</keyword>
<proteinExistence type="predicted"/>
<feature type="compositionally biased region" description="Low complexity" evidence="1">
    <location>
        <begin position="23"/>
        <end position="34"/>
    </location>
</feature>
<feature type="domain" description="AB hydrolase-1" evidence="2">
    <location>
        <begin position="117"/>
        <end position="326"/>
    </location>
</feature>
<dbReference type="Gene3D" id="3.40.50.1820">
    <property type="entry name" value="alpha/beta hydrolase"/>
    <property type="match status" value="1"/>
</dbReference>
<dbReference type="GO" id="GO:0055088">
    <property type="term" value="P:lipid homeostasis"/>
    <property type="evidence" value="ECO:0007669"/>
    <property type="project" value="TreeGrafter"/>
</dbReference>
<feature type="region of interest" description="Disordered" evidence="1">
    <location>
        <begin position="23"/>
        <end position="42"/>
    </location>
</feature>
<name>A0A1Q9D5T1_SYMMI</name>
<feature type="region of interest" description="Disordered" evidence="1">
    <location>
        <begin position="379"/>
        <end position="407"/>
    </location>
</feature>
<protein>
    <recommendedName>
        <fullName evidence="2">AB hydrolase-1 domain-containing protein</fullName>
    </recommendedName>
</protein>
<reference evidence="3 4" key="1">
    <citation type="submission" date="2016-02" db="EMBL/GenBank/DDBJ databases">
        <title>Genome analysis of coral dinoflagellate symbionts highlights evolutionary adaptations to a symbiotic lifestyle.</title>
        <authorList>
            <person name="Aranda M."/>
            <person name="Li Y."/>
            <person name="Liew Y.J."/>
            <person name="Baumgarten S."/>
            <person name="Simakov O."/>
            <person name="Wilson M."/>
            <person name="Piel J."/>
            <person name="Ashoor H."/>
            <person name="Bougouffa S."/>
            <person name="Bajic V.B."/>
            <person name="Ryu T."/>
            <person name="Ravasi T."/>
            <person name="Bayer T."/>
            <person name="Micklem G."/>
            <person name="Kim H."/>
            <person name="Bhak J."/>
            <person name="Lajeunesse T.C."/>
            <person name="Voolstra C.R."/>
        </authorList>
    </citation>
    <scope>NUCLEOTIDE SEQUENCE [LARGE SCALE GENOMIC DNA]</scope>
    <source>
        <strain evidence="3 4">CCMP2467</strain>
    </source>
</reference>
<dbReference type="OrthoDB" id="8119704at2759"/>
<evidence type="ECO:0000256" key="1">
    <source>
        <dbReference type="SAM" id="MobiDB-lite"/>
    </source>
</evidence>
<sequence>MIAAPPWPASGTWLAVAGLSKAGRFGPGQRQPGPWDQSRHGRRGRCRRAAWWALTGGAALGARSRALRAPRAPRARCTTSAASGSAPFDLFPVPGSPEIELEVLGGQGDGKVQPVTLLLIHGSYHAAWCYEEHFLSFFRGQGFHTYALSLRGQGRGKMFPKLPVAGALEEHASDIQAYLHHLRELHGQPVVLLGHSFGGLMVLQAATALKDSGALAGLILLCAVPPAGNVGIILRSLFKAPLQALRITWGFVARAFERDAELCRQLFFDADTPVEDVGKYMDLMKEGCPEGTRLLDLRQLQRWLPVEACGHAPVLVLGGDADVIVDKEDSLTSAVKGSDSWTMPLTVTPKGGMYPVPFVLGLDVYSYKYGKHMASRAEARAQTSVRERSSGGGSAANRPTRPASATPAKLVQAGVHGSTTFLWNGDGAHSADSGASQVRKKRQKRTDDLLHELVMTFGDPIDVVYEWFEIFAFYSDPPEAVALPKLPERREQDMFMDKIELPTSQSLSCLTSRQNTKRPVRRGRTQSFSAPRLRRPEMISVKSPSFEGDKKFEALRSELYKTRSLLKEAGLAGKGAGHLDLGHRFKAQALNAESFASWMESFTFILNLQRPKADMPQGKKDHSRSSRHSRHSQHSRHTRGGHSPSRRRSVTRPAGPPDVENVTKRLLARLDQRVLIGSWEVITMEDQKESSSAASSDDDMERRQMIAQSLSQTDARQIMLRSSSLAMLNSGMIKKSKSKAADRTKPGYDEVVKTRARILNSISPAEMTVKNLTSFLALFGMQRKGACQRAARYFLFAVPCNSHTVVSNQSEMDDDENQEDGAWLQEKLPFEVFYRLMRALQPEGSDVATSYLASELLSRLLFCVLVGHEGVHHSAGAAARFLDDSSPRGVSSASLAQSLRLILSNELLSESSLEAQVLALAEFLSLALQRSEARWKRVASEESSGVSYNGFLTFMKQQPDASVHLLFLLLPLARMGPKFAAEEMYLIRKGLSHRAGELRAKAAKLTRQRQKRWLLDLCSNLVQPWIEANTTKALEEAAAAHGVEPVILQGVAHDAMLGARWKMAADAILGWLAHVKPEA</sequence>